<dbReference type="InterPro" id="IPR020568">
    <property type="entry name" value="Ribosomal_Su5_D2-typ_SF"/>
</dbReference>
<protein>
    <recommendedName>
        <fullName evidence="3 9">4-diphosphocytidyl-2-C-methyl-D-erythritol kinase</fullName>
        <shortName evidence="9">CMK</shortName>
        <ecNumber evidence="2 9">2.7.1.148</ecNumber>
    </recommendedName>
    <alternativeName>
        <fullName evidence="8 9">4-(cytidine-5'-diphospho)-2-C-methyl-D-erythritol kinase</fullName>
    </alternativeName>
</protein>
<dbReference type="EMBL" id="JAHBCL010000011">
    <property type="protein sequence ID" value="MBS7526573.1"/>
    <property type="molecule type" value="Genomic_DNA"/>
</dbReference>
<dbReference type="InterPro" id="IPR006204">
    <property type="entry name" value="GHMP_kinase_N_dom"/>
</dbReference>
<comment type="pathway">
    <text evidence="9">Isoprenoid biosynthesis; isopentenyl diphosphate biosynthesis via DXP pathway; isopentenyl diphosphate from 1-deoxy-D-xylulose 5-phosphate: step 3/6.</text>
</comment>
<name>A0ABS5PN36_9FIRM</name>
<accession>A0ABS5PN36</accession>
<evidence type="ECO:0000256" key="9">
    <source>
        <dbReference type="HAMAP-Rule" id="MF_00061"/>
    </source>
</evidence>
<evidence type="ECO:0000256" key="2">
    <source>
        <dbReference type="ARBA" id="ARBA00012052"/>
    </source>
</evidence>
<dbReference type="EC" id="2.7.1.148" evidence="2 9"/>
<evidence type="ECO:0000256" key="7">
    <source>
        <dbReference type="ARBA" id="ARBA00022840"/>
    </source>
</evidence>
<dbReference type="RefSeq" id="WP_213236432.1">
    <property type="nucleotide sequence ID" value="NZ_JAHBCL010000011.1"/>
</dbReference>
<dbReference type="NCBIfam" id="NF011202">
    <property type="entry name" value="PRK14608.1"/>
    <property type="match status" value="1"/>
</dbReference>
<dbReference type="Gene3D" id="3.30.70.890">
    <property type="entry name" value="GHMP kinase, C-terminal domain"/>
    <property type="match status" value="1"/>
</dbReference>
<dbReference type="Gene3D" id="3.30.230.10">
    <property type="match status" value="1"/>
</dbReference>
<dbReference type="HAMAP" id="MF_00061">
    <property type="entry name" value="IspE"/>
    <property type="match status" value="1"/>
</dbReference>
<dbReference type="SUPFAM" id="SSF54211">
    <property type="entry name" value="Ribosomal protein S5 domain 2-like"/>
    <property type="match status" value="1"/>
</dbReference>
<evidence type="ECO:0000256" key="4">
    <source>
        <dbReference type="ARBA" id="ARBA00022679"/>
    </source>
</evidence>
<sequence>MTAAVTVKAHAKINLTLDVIGKRTDGYHDVEMIMQQISLHDVVTISQRHEDLAINLTSTVSHLPTDSTNLAYRAAMLMREVYGIQSGFNIHIEKHIPVAAGLAGGSTDAAAVITGIAKLMALPVETASLEAVGLKIGADVPFCIRGGCVIARGLGEILEPIKGLEYVWLLLVKPNFGVSTKEVYGNLDLSAIKAKPNTQAMVAAIRDNQRMTVISELCNVLETVTIKRYPEVGMIKKQLVSFGAEGVLMSGSGPTVFGFFKDLNRAKLAHKKMKRFYHQSYIVTTYNGEISHKGDMKGEF</sequence>
<dbReference type="PIRSF" id="PIRSF010376">
    <property type="entry name" value="IspE"/>
    <property type="match status" value="1"/>
</dbReference>
<evidence type="ECO:0000259" key="11">
    <source>
        <dbReference type="Pfam" id="PF08544"/>
    </source>
</evidence>
<dbReference type="PANTHER" id="PTHR43527">
    <property type="entry name" value="4-DIPHOSPHOCYTIDYL-2-C-METHYL-D-ERYTHRITOL KINASE, CHLOROPLASTIC"/>
    <property type="match status" value="1"/>
</dbReference>
<evidence type="ECO:0000256" key="8">
    <source>
        <dbReference type="ARBA" id="ARBA00032554"/>
    </source>
</evidence>
<comment type="similarity">
    <text evidence="1 9">Belongs to the GHMP kinase family. IspE subfamily.</text>
</comment>
<feature type="binding site" evidence="9">
    <location>
        <begin position="97"/>
        <end position="107"/>
    </location>
    <ligand>
        <name>ATP</name>
        <dbReference type="ChEBI" id="CHEBI:30616"/>
    </ligand>
</feature>
<comment type="catalytic activity">
    <reaction evidence="9">
        <text>4-CDP-2-C-methyl-D-erythritol + ATP = 4-CDP-2-C-methyl-D-erythritol 2-phosphate + ADP + H(+)</text>
        <dbReference type="Rhea" id="RHEA:18437"/>
        <dbReference type="ChEBI" id="CHEBI:15378"/>
        <dbReference type="ChEBI" id="CHEBI:30616"/>
        <dbReference type="ChEBI" id="CHEBI:57823"/>
        <dbReference type="ChEBI" id="CHEBI:57919"/>
        <dbReference type="ChEBI" id="CHEBI:456216"/>
        <dbReference type="EC" id="2.7.1.148"/>
    </reaction>
</comment>
<dbReference type="InterPro" id="IPR036554">
    <property type="entry name" value="GHMP_kinase_C_sf"/>
</dbReference>
<keyword evidence="5 9" id="KW-0547">Nucleotide-binding</keyword>
<reference evidence="12 13" key="1">
    <citation type="submission" date="2021-05" db="EMBL/GenBank/DDBJ databases">
        <title>Fusibacter ferrireducens sp. nov., an anaerobic, sulfur- and Fe-reducing bacterium isolated from the mangrove sediment.</title>
        <authorList>
            <person name="Qiu D."/>
        </authorList>
    </citation>
    <scope>NUCLEOTIDE SEQUENCE [LARGE SCALE GENOMIC DNA]</scope>
    <source>
        <strain evidence="12 13">DSM 12116</strain>
    </source>
</reference>
<feature type="domain" description="GHMP kinase C-terminal" evidence="11">
    <location>
        <begin position="212"/>
        <end position="278"/>
    </location>
</feature>
<keyword evidence="4 9" id="KW-0808">Transferase</keyword>
<dbReference type="PRINTS" id="PR00958">
    <property type="entry name" value="HOMSERKINASE"/>
</dbReference>
<gene>
    <name evidence="9" type="primary">ispE</name>
    <name evidence="12" type="ORF">KHM83_07785</name>
</gene>
<dbReference type="InterPro" id="IPR014721">
    <property type="entry name" value="Ribsml_uS5_D2-typ_fold_subgr"/>
</dbReference>
<organism evidence="12 13">
    <name type="scientific">Fusibacter paucivorans</name>
    <dbReference type="NCBI Taxonomy" id="76009"/>
    <lineage>
        <taxon>Bacteria</taxon>
        <taxon>Bacillati</taxon>
        <taxon>Bacillota</taxon>
        <taxon>Clostridia</taxon>
        <taxon>Eubacteriales</taxon>
        <taxon>Eubacteriales Family XII. Incertae Sedis</taxon>
        <taxon>Fusibacter</taxon>
    </lineage>
</organism>
<feature type="active site" evidence="9">
    <location>
        <position position="139"/>
    </location>
</feature>
<dbReference type="GO" id="GO:0050515">
    <property type="term" value="F:4-(cytidine 5'-diphospho)-2-C-methyl-D-erythritol kinase activity"/>
    <property type="evidence" value="ECO:0007669"/>
    <property type="project" value="UniProtKB-EC"/>
</dbReference>
<evidence type="ECO:0000256" key="3">
    <source>
        <dbReference type="ARBA" id="ARBA00017473"/>
    </source>
</evidence>
<keyword evidence="9" id="KW-0414">Isoprene biosynthesis</keyword>
<dbReference type="SUPFAM" id="SSF55060">
    <property type="entry name" value="GHMP Kinase, C-terminal domain"/>
    <property type="match status" value="1"/>
</dbReference>
<dbReference type="NCBIfam" id="TIGR00154">
    <property type="entry name" value="ispE"/>
    <property type="match status" value="1"/>
</dbReference>
<dbReference type="PANTHER" id="PTHR43527:SF2">
    <property type="entry name" value="4-DIPHOSPHOCYTIDYL-2-C-METHYL-D-ERYTHRITOL KINASE, CHLOROPLASTIC"/>
    <property type="match status" value="1"/>
</dbReference>
<dbReference type="InterPro" id="IPR013750">
    <property type="entry name" value="GHMP_kinase_C_dom"/>
</dbReference>
<dbReference type="Pfam" id="PF00288">
    <property type="entry name" value="GHMP_kinases_N"/>
    <property type="match status" value="1"/>
</dbReference>
<evidence type="ECO:0000256" key="6">
    <source>
        <dbReference type="ARBA" id="ARBA00022777"/>
    </source>
</evidence>
<keyword evidence="13" id="KW-1185">Reference proteome</keyword>
<feature type="domain" description="GHMP kinase N-terminal" evidence="10">
    <location>
        <begin position="69"/>
        <end position="147"/>
    </location>
</feature>
<feature type="active site" evidence="9">
    <location>
        <position position="12"/>
    </location>
</feature>
<keyword evidence="6 9" id="KW-0418">Kinase</keyword>
<dbReference type="InterPro" id="IPR004424">
    <property type="entry name" value="IspE"/>
</dbReference>
<dbReference type="Proteomes" id="UP000746471">
    <property type="component" value="Unassembled WGS sequence"/>
</dbReference>
<comment type="caution">
    <text evidence="12">The sequence shown here is derived from an EMBL/GenBank/DDBJ whole genome shotgun (WGS) entry which is preliminary data.</text>
</comment>
<evidence type="ECO:0000256" key="5">
    <source>
        <dbReference type="ARBA" id="ARBA00022741"/>
    </source>
</evidence>
<evidence type="ECO:0000313" key="13">
    <source>
        <dbReference type="Proteomes" id="UP000746471"/>
    </source>
</evidence>
<comment type="function">
    <text evidence="9">Catalyzes the phosphorylation of the position 2 hydroxy group of 4-diphosphocytidyl-2C-methyl-D-erythritol.</text>
</comment>
<evidence type="ECO:0000256" key="1">
    <source>
        <dbReference type="ARBA" id="ARBA00009684"/>
    </source>
</evidence>
<evidence type="ECO:0000259" key="10">
    <source>
        <dbReference type="Pfam" id="PF00288"/>
    </source>
</evidence>
<dbReference type="Pfam" id="PF08544">
    <property type="entry name" value="GHMP_kinases_C"/>
    <property type="match status" value="1"/>
</dbReference>
<evidence type="ECO:0000313" key="12">
    <source>
        <dbReference type="EMBL" id="MBS7526573.1"/>
    </source>
</evidence>
<proteinExistence type="inferred from homology"/>
<keyword evidence="7 9" id="KW-0067">ATP-binding</keyword>